<dbReference type="EMBL" id="ML738610">
    <property type="protein sequence ID" value="KAE8164262.1"/>
    <property type="molecule type" value="Genomic_DNA"/>
</dbReference>
<dbReference type="Proteomes" id="UP000326950">
    <property type="component" value="Unassembled WGS sequence"/>
</dbReference>
<evidence type="ECO:0000256" key="1">
    <source>
        <dbReference type="SAM" id="Phobius"/>
    </source>
</evidence>
<feature type="transmembrane region" description="Helical" evidence="1">
    <location>
        <begin position="105"/>
        <end position="122"/>
    </location>
</feature>
<keyword evidence="1" id="KW-1133">Transmembrane helix</keyword>
<feature type="transmembrane region" description="Helical" evidence="1">
    <location>
        <begin position="6"/>
        <end position="26"/>
    </location>
</feature>
<sequence>MDKQTTGWWIPLAFSLKLAIFCRWLATNSPLLGVRWTVWPCGHPCASFLSYRPVDRAFVGRRLSLLSLSSPFDPFFLFLFFFPWLHSTHTSPQSILPPSFLVTFFLYRAGVGFTLSAVHLAVHSFSITSPSIVSCNPVFSDRPTDLIHSLFFCLERTTTITI</sequence>
<evidence type="ECO:0000313" key="2">
    <source>
        <dbReference type="EMBL" id="KAE8164262.1"/>
    </source>
</evidence>
<dbReference type="AlphaFoldDB" id="A0A5N6UZY4"/>
<protein>
    <submittedName>
        <fullName evidence="2">Uncharacterized protein</fullName>
    </submittedName>
</protein>
<proteinExistence type="predicted"/>
<accession>A0A5N6UZY4</accession>
<name>A0A5N6UZY4_ASPTM</name>
<evidence type="ECO:0000313" key="3">
    <source>
        <dbReference type="Proteomes" id="UP000326950"/>
    </source>
</evidence>
<keyword evidence="3" id="KW-1185">Reference proteome</keyword>
<reference evidence="2 3" key="1">
    <citation type="submission" date="2019-04" db="EMBL/GenBank/DDBJ databases">
        <title>Friends and foes A comparative genomics study of 23 Aspergillus species from section Flavi.</title>
        <authorList>
            <consortium name="DOE Joint Genome Institute"/>
            <person name="Kjaerbolling I."/>
            <person name="Vesth T."/>
            <person name="Frisvad J.C."/>
            <person name="Nybo J.L."/>
            <person name="Theobald S."/>
            <person name="Kildgaard S."/>
            <person name="Isbrandt T."/>
            <person name="Kuo A."/>
            <person name="Sato A."/>
            <person name="Lyhne E.K."/>
            <person name="Kogle M.E."/>
            <person name="Wiebenga A."/>
            <person name="Kun R.S."/>
            <person name="Lubbers R.J."/>
            <person name="Makela M.R."/>
            <person name="Barry K."/>
            <person name="Chovatia M."/>
            <person name="Clum A."/>
            <person name="Daum C."/>
            <person name="Haridas S."/>
            <person name="He G."/>
            <person name="LaButti K."/>
            <person name="Lipzen A."/>
            <person name="Mondo S."/>
            <person name="Riley R."/>
            <person name="Salamov A."/>
            <person name="Simmons B.A."/>
            <person name="Magnuson J.K."/>
            <person name="Henrissat B."/>
            <person name="Mortensen U.H."/>
            <person name="Larsen T.O."/>
            <person name="Devries R.P."/>
            <person name="Grigoriev I.V."/>
            <person name="Machida M."/>
            <person name="Baker S.E."/>
            <person name="Andersen M.R."/>
        </authorList>
    </citation>
    <scope>NUCLEOTIDE SEQUENCE [LARGE SCALE GENOMIC DNA]</scope>
    <source>
        <strain evidence="2 3">CBS 117626</strain>
    </source>
</reference>
<feature type="transmembrane region" description="Helical" evidence="1">
    <location>
        <begin position="65"/>
        <end position="85"/>
    </location>
</feature>
<keyword evidence="1" id="KW-0812">Transmembrane</keyword>
<gene>
    <name evidence="2" type="ORF">BDV40DRAFT_121144</name>
</gene>
<keyword evidence="1" id="KW-0472">Membrane</keyword>
<organism evidence="2 3">
    <name type="scientific">Aspergillus tamarii</name>
    <dbReference type="NCBI Taxonomy" id="41984"/>
    <lineage>
        <taxon>Eukaryota</taxon>
        <taxon>Fungi</taxon>
        <taxon>Dikarya</taxon>
        <taxon>Ascomycota</taxon>
        <taxon>Pezizomycotina</taxon>
        <taxon>Eurotiomycetes</taxon>
        <taxon>Eurotiomycetidae</taxon>
        <taxon>Eurotiales</taxon>
        <taxon>Aspergillaceae</taxon>
        <taxon>Aspergillus</taxon>
        <taxon>Aspergillus subgen. Circumdati</taxon>
    </lineage>
</organism>